<accession>Q1YG20</accession>
<comment type="cofactor">
    <cofactor evidence="8">
        <name>Zn(2+)</name>
        <dbReference type="ChEBI" id="CHEBI:29105"/>
    </cofactor>
    <text evidence="8">Binds 1 zinc ion per subunit.</text>
</comment>
<dbReference type="SUPFAM" id="SSF51556">
    <property type="entry name" value="Metallo-dependent hydrolases"/>
    <property type="match status" value="1"/>
</dbReference>
<reference evidence="11 12" key="1">
    <citation type="journal article" date="2008" name="Appl. Environ. Microbiol.">
        <title>Genomic insights into Mn(II) oxidation by the marine alphaproteobacterium Aurantimonas sp. strain SI85-9A1.</title>
        <authorList>
            <person name="Dick G.J."/>
            <person name="Podell S."/>
            <person name="Johnson H.A."/>
            <person name="Rivera-Espinoza Y."/>
            <person name="Bernier-Latmani R."/>
            <person name="McCarthy J.K."/>
            <person name="Torpey J.W."/>
            <person name="Clement B.G."/>
            <person name="Gaasterland T."/>
            <person name="Tebo B.M."/>
        </authorList>
    </citation>
    <scope>NUCLEOTIDE SEQUENCE [LARGE SCALE GENOMIC DNA]</scope>
    <source>
        <strain evidence="11 12">SI85-9A1</strain>
    </source>
</reference>
<evidence type="ECO:0000256" key="3">
    <source>
        <dbReference type="ARBA" id="ARBA00012781"/>
    </source>
</evidence>
<evidence type="ECO:0000313" key="12">
    <source>
        <dbReference type="Proteomes" id="UP000000321"/>
    </source>
</evidence>
<gene>
    <name evidence="11" type="ORF">SI859A1_03008</name>
</gene>
<evidence type="ECO:0000256" key="1">
    <source>
        <dbReference type="ARBA" id="ARBA00004984"/>
    </source>
</evidence>
<dbReference type="InterPro" id="IPR006680">
    <property type="entry name" value="Amidohydro-rel"/>
</dbReference>
<dbReference type="RefSeq" id="WP_009210825.1">
    <property type="nucleotide sequence ID" value="NZ_BBWP01000010.1"/>
</dbReference>
<dbReference type="InterPro" id="IPR011059">
    <property type="entry name" value="Metal-dep_hydrolase_composite"/>
</dbReference>
<protein>
    <recommendedName>
        <fullName evidence="3 7">Guanine deaminase</fullName>
        <shortName evidence="8">Guanase</shortName>
        <ecNumber evidence="3 7">3.5.4.3</ecNumber>
    </recommendedName>
    <alternativeName>
        <fullName evidence="8">Guanine aminohydrolase</fullName>
    </alternativeName>
</protein>
<organism evidence="11 12">
    <name type="scientific">Aurantimonas manganoxydans (strain ATCC BAA-1229 / DSM 21871 / SI85-9A1)</name>
    <dbReference type="NCBI Taxonomy" id="287752"/>
    <lineage>
        <taxon>Bacteria</taxon>
        <taxon>Pseudomonadati</taxon>
        <taxon>Pseudomonadota</taxon>
        <taxon>Alphaproteobacteria</taxon>
        <taxon>Hyphomicrobiales</taxon>
        <taxon>Aurantimonadaceae</taxon>
        <taxon>Aurantimonas</taxon>
    </lineage>
</organism>
<dbReference type="AlphaFoldDB" id="Q1YG20"/>
<dbReference type="PANTHER" id="PTHR11271:SF6">
    <property type="entry name" value="GUANINE DEAMINASE"/>
    <property type="match status" value="1"/>
</dbReference>
<dbReference type="InterPro" id="IPR014311">
    <property type="entry name" value="Guanine_deaminase"/>
</dbReference>
<dbReference type="Pfam" id="PF01979">
    <property type="entry name" value="Amidohydro_1"/>
    <property type="match status" value="1"/>
</dbReference>
<evidence type="ECO:0000256" key="7">
    <source>
        <dbReference type="NCBIfam" id="TIGR02967"/>
    </source>
</evidence>
<evidence type="ECO:0000256" key="8">
    <source>
        <dbReference type="RuleBase" id="RU366009"/>
    </source>
</evidence>
<feature type="compositionally biased region" description="Polar residues" evidence="9">
    <location>
        <begin position="454"/>
        <end position="463"/>
    </location>
</feature>
<dbReference type="HOGENOM" id="CLU_012358_0_2_5"/>
<evidence type="ECO:0000313" key="11">
    <source>
        <dbReference type="EMBL" id="EAS49405.1"/>
    </source>
</evidence>
<dbReference type="PANTHER" id="PTHR11271">
    <property type="entry name" value="GUANINE DEAMINASE"/>
    <property type="match status" value="1"/>
</dbReference>
<dbReference type="NCBIfam" id="NF006679">
    <property type="entry name" value="PRK09228.1"/>
    <property type="match status" value="1"/>
</dbReference>
<keyword evidence="4 8" id="KW-0479">Metal-binding</keyword>
<dbReference type="Proteomes" id="UP000000321">
    <property type="component" value="Unassembled WGS sequence"/>
</dbReference>
<dbReference type="EC" id="3.5.4.3" evidence="3 7"/>
<dbReference type="GO" id="GO:0008270">
    <property type="term" value="F:zinc ion binding"/>
    <property type="evidence" value="ECO:0007669"/>
    <property type="project" value="UniProtKB-UniRule"/>
</dbReference>
<dbReference type="GO" id="GO:0005829">
    <property type="term" value="C:cytosol"/>
    <property type="evidence" value="ECO:0007669"/>
    <property type="project" value="TreeGrafter"/>
</dbReference>
<evidence type="ECO:0000256" key="5">
    <source>
        <dbReference type="ARBA" id="ARBA00022801"/>
    </source>
</evidence>
<keyword evidence="5 8" id="KW-0378">Hydrolase</keyword>
<comment type="pathway">
    <text evidence="1 8">Purine metabolism; guanine degradation; xanthine from guanine: step 1/1.</text>
</comment>
<dbReference type="InterPro" id="IPR032466">
    <property type="entry name" value="Metal_Hydrolase"/>
</dbReference>
<dbReference type="NCBIfam" id="TIGR02967">
    <property type="entry name" value="guan_deamin"/>
    <property type="match status" value="1"/>
</dbReference>
<dbReference type="OrthoDB" id="9787621at2"/>
<keyword evidence="6 8" id="KW-0862">Zinc</keyword>
<sequence length="463" mass="50364">MKRPGGGTALRARLLWFDADPAEEGEARAVRYVADGIVVVENGVIREVGEAADILRRLLPDTPLVDHRPHLLMPGFIDPHLHMPQTQVIASYGAELMEWLAKYTFPEESRYGDPAVAEAASRFLLDELLANGTTTAGVYCTSHRESVDAFFADAGRRGMRMVAGKVMMDRNAPAALLDTAETGYQQSKELIERWHGKGRLDYAITPRFAPTSTEAQLEACEMLAGEYPELHIQTHLSENTAEIAFVRKAFAWSKDYTEVYERYGLVRPKAMFGHCIHLSARERGALAAGGATAVFCPTSNLFLGSGLFDLAGMREAGILAGIATDIGGGTSYSMLRTASEGYKVLALAGQRLPAFDAFHMLTAGNAAAMGLDNRIGRIAPGMEADFVVLDSHATAAMRRRMERVETLEEELFALIVLGDDRATVATYVEGRRAYDRALPARTLPPRADPAPMSVTGSQGEAPQ</sequence>
<dbReference type="GO" id="GO:0006147">
    <property type="term" value="P:guanine catabolic process"/>
    <property type="evidence" value="ECO:0007669"/>
    <property type="project" value="UniProtKB-UniRule"/>
</dbReference>
<evidence type="ECO:0000256" key="6">
    <source>
        <dbReference type="ARBA" id="ARBA00022833"/>
    </source>
</evidence>
<comment type="caution">
    <text evidence="11">The sequence shown here is derived from an EMBL/GenBank/DDBJ whole genome shotgun (WGS) entry which is preliminary data.</text>
</comment>
<evidence type="ECO:0000256" key="4">
    <source>
        <dbReference type="ARBA" id="ARBA00022723"/>
    </source>
</evidence>
<comment type="similarity">
    <text evidence="2 8">Belongs to the metallo-dependent hydrolases superfamily. ATZ/TRZ family.</text>
</comment>
<dbReference type="UniPathway" id="UPA00603">
    <property type="reaction ID" value="UER00660"/>
</dbReference>
<keyword evidence="12" id="KW-1185">Reference proteome</keyword>
<feature type="domain" description="Amidohydrolase-related" evidence="10">
    <location>
        <begin position="72"/>
        <end position="431"/>
    </location>
</feature>
<name>Q1YG20_AURMS</name>
<dbReference type="SUPFAM" id="SSF51338">
    <property type="entry name" value="Composite domain of metallo-dependent hydrolases"/>
    <property type="match status" value="1"/>
</dbReference>
<dbReference type="EMBL" id="AAPJ01000005">
    <property type="protein sequence ID" value="EAS49405.1"/>
    <property type="molecule type" value="Genomic_DNA"/>
</dbReference>
<evidence type="ECO:0000259" key="10">
    <source>
        <dbReference type="Pfam" id="PF01979"/>
    </source>
</evidence>
<comment type="function">
    <text evidence="8">Catalyzes the hydrolytic deamination of guanine, producing xanthine and ammonia.</text>
</comment>
<dbReference type="InterPro" id="IPR051607">
    <property type="entry name" value="Metallo-dep_hydrolases"/>
</dbReference>
<dbReference type="Gene3D" id="3.20.20.140">
    <property type="entry name" value="Metal-dependent hydrolases"/>
    <property type="match status" value="1"/>
</dbReference>
<evidence type="ECO:0000256" key="9">
    <source>
        <dbReference type="SAM" id="MobiDB-lite"/>
    </source>
</evidence>
<dbReference type="Gene3D" id="2.30.40.10">
    <property type="entry name" value="Urease, subunit C, domain 1"/>
    <property type="match status" value="1"/>
</dbReference>
<comment type="catalytic activity">
    <reaction evidence="8">
        <text>guanine + H2O + H(+) = xanthine + NH4(+)</text>
        <dbReference type="Rhea" id="RHEA:14665"/>
        <dbReference type="ChEBI" id="CHEBI:15377"/>
        <dbReference type="ChEBI" id="CHEBI:15378"/>
        <dbReference type="ChEBI" id="CHEBI:16235"/>
        <dbReference type="ChEBI" id="CHEBI:17712"/>
        <dbReference type="ChEBI" id="CHEBI:28938"/>
        <dbReference type="EC" id="3.5.4.3"/>
    </reaction>
</comment>
<dbReference type="BioCyc" id="AURANTIMONAS:SI859A1_03008-MONOMER"/>
<evidence type="ECO:0000256" key="2">
    <source>
        <dbReference type="ARBA" id="ARBA00006745"/>
    </source>
</evidence>
<proteinExistence type="inferred from homology"/>
<feature type="region of interest" description="Disordered" evidence="9">
    <location>
        <begin position="439"/>
        <end position="463"/>
    </location>
</feature>
<dbReference type="GO" id="GO:0008892">
    <property type="term" value="F:guanine deaminase activity"/>
    <property type="evidence" value="ECO:0007669"/>
    <property type="project" value="UniProtKB-UniRule"/>
</dbReference>